<evidence type="ECO:0000313" key="3">
    <source>
        <dbReference type="EMBL" id="QUR67732.1"/>
    </source>
</evidence>
<gene>
    <name evidence="3" type="ORF">F6B93_12030</name>
</gene>
<name>A0A975JXY1_9MYCO</name>
<keyword evidence="2 3" id="KW-0808">Transferase</keyword>
<reference evidence="3" key="1">
    <citation type="submission" date="2019-12" db="EMBL/GenBank/DDBJ databases">
        <title>Mycobacterium spongiae sp. nov.</title>
        <authorList>
            <person name="Stinear T."/>
        </authorList>
    </citation>
    <scope>NUCLEOTIDE SEQUENCE</scope>
    <source>
        <strain evidence="3">FSD4b-SM</strain>
    </source>
</reference>
<keyword evidence="4" id="KW-1185">Reference proteome</keyword>
<dbReference type="KEGG" id="mspg:F6B93_12030"/>
<dbReference type="PANTHER" id="PTHR48228:SF6">
    <property type="entry name" value="L-CARNITINE COA-TRANSFERASE"/>
    <property type="match status" value="1"/>
</dbReference>
<dbReference type="InterPro" id="IPR044855">
    <property type="entry name" value="CoA-Trfase_III_dom3_sf"/>
</dbReference>
<dbReference type="InterPro" id="IPR050509">
    <property type="entry name" value="CoA-transferase_III"/>
</dbReference>
<evidence type="ECO:0000256" key="1">
    <source>
        <dbReference type="ARBA" id="ARBA00008383"/>
    </source>
</evidence>
<dbReference type="Pfam" id="PF02515">
    <property type="entry name" value="CoA_transf_3"/>
    <property type="match status" value="2"/>
</dbReference>
<dbReference type="InterPro" id="IPR023606">
    <property type="entry name" value="CoA-Trfase_III_dom_1_sf"/>
</dbReference>
<dbReference type="GO" id="GO:0016740">
    <property type="term" value="F:transferase activity"/>
    <property type="evidence" value="ECO:0007669"/>
    <property type="project" value="UniProtKB-KW"/>
</dbReference>
<comment type="similarity">
    <text evidence="1">Belongs to the CoA-transferase III family.</text>
</comment>
<sequence>MTAVTTHDELPLTDVRVLDLATGEAEAIGRLLADLGADVLKIETDGGSPGRGRLPAVAGCSIPFALRNANKRSTVLNPETEADRHRFLELVGSADILIDSGIPGMATIFGMSCARLADHFERLVALHVSDFGTDGPRAGWQATDPVLYALSTALSQSGPPTGTPVLPPDGIASATAAVQATWAVLVAYYHRLRYSIGEYIDFSKFEAVAQALDPPYGAMGQGALAQRSSGGWRGRPRHQDVYPIFACKDGYVRLCVMSPRQWHGMRAWLGEPSQFQDPMYDAVGARFKAAREIGALTAALFSDHTMDDLVAAGKSHGVPIAPVLTSSEALASDHFREVGALCDVEFAPGINVSVPAGPFIIDGQRAGLRHRAPAPGQHGPDWQRTDTGLPASDEAAVRRPFEGIRIVDLGIIVAGGELGRLFADMGAEVIKVESPQFPDGLRQTRTGQAMSEAVAWTNRNKVGLGLDLRQPAGTETFARLVATADIVSANFKPGTLASLGFSYPTLRSLNPGIVLAESSAFGDRGSWSVQPGYGPLVRAATGITRLWTSDTIDDARPPFLDAVTVFPDHVAARVTAIAALAALIRRHRTGHGAHVHISQAEVAVNQLDTTYATEAARAAGLQVCDDPSYHGVYPCAGDDEWCVISLRDEDDRRALAAAMGRSPVDRDRGDIVDEIACWTSTLDKETVANLLQRAGVPAAPMNRATDVLVDPQVRHRKLLSDMVHPLFDAPLPAEAGPAPFRNIPAVELRPAPMLGEHTREVCRRLLGLDDDEVDRLINVGALYAQGQVS</sequence>
<dbReference type="Gene3D" id="3.30.1540.10">
    <property type="entry name" value="formyl-coa transferase, domain 3"/>
    <property type="match status" value="2"/>
</dbReference>
<evidence type="ECO:0000313" key="4">
    <source>
        <dbReference type="Proteomes" id="UP000682202"/>
    </source>
</evidence>
<dbReference type="EMBL" id="CP046600">
    <property type="protein sequence ID" value="QUR67732.1"/>
    <property type="molecule type" value="Genomic_DNA"/>
</dbReference>
<proteinExistence type="inferred from homology"/>
<dbReference type="Gene3D" id="3.40.50.10540">
    <property type="entry name" value="Crotonobetainyl-coa:carnitine coa-transferase, domain 1"/>
    <property type="match status" value="2"/>
</dbReference>
<evidence type="ECO:0000256" key="2">
    <source>
        <dbReference type="ARBA" id="ARBA00022679"/>
    </source>
</evidence>
<accession>A0A975JXY1</accession>
<dbReference type="PANTHER" id="PTHR48228">
    <property type="entry name" value="SUCCINYL-COA--D-CITRAMALATE COA-TRANSFERASE"/>
    <property type="match status" value="1"/>
</dbReference>
<dbReference type="AlphaFoldDB" id="A0A975JXY1"/>
<organism evidence="3 4">
    <name type="scientific">Mycobacterium spongiae</name>
    <dbReference type="NCBI Taxonomy" id="886343"/>
    <lineage>
        <taxon>Bacteria</taxon>
        <taxon>Bacillati</taxon>
        <taxon>Actinomycetota</taxon>
        <taxon>Actinomycetes</taxon>
        <taxon>Mycobacteriales</taxon>
        <taxon>Mycobacteriaceae</taxon>
        <taxon>Mycobacterium</taxon>
    </lineage>
</organism>
<dbReference type="Proteomes" id="UP000682202">
    <property type="component" value="Chromosome"/>
</dbReference>
<dbReference type="InterPro" id="IPR003673">
    <property type="entry name" value="CoA-Trfase_fam_III"/>
</dbReference>
<protein>
    <submittedName>
        <fullName evidence="3">CoA transferase</fullName>
    </submittedName>
</protein>
<dbReference type="SUPFAM" id="SSF89796">
    <property type="entry name" value="CoA-transferase family III (CaiB/BaiF)"/>
    <property type="match status" value="2"/>
</dbReference>
<dbReference type="RefSeq" id="WP_211695305.1">
    <property type="nucleotide sequence ID" value="NZ_CP046600.1"/>
</dbReference>